<sequence>MATTKVKEASSSMFRCSYHVFLSFRGEDTRKTFTDHLYTALVHAGIRTFRDDDELERGEEIDLNLHRAIEESRISIIVLSKDYASSGWCLNELVKILERKRTVDHIILPVFYHVDPSHVKKQTGSFAEAFAKHKEELEVENNERKQKGLVKVERWRAALREVADLPGMVLKDGHEARFIQQIIKEIANKLNRTILSLPPYQIGIDSRVEEINSWLQDGSADVGIVTICGMGGIGKTTIAKIVYNLNFDRFEASSFLANIREISEQHNGLVCLQRRLLQDILKGKQKKICSVHEGIVRIKDALCCKRVLLVLDDVDQVDQLNAVLVMQDWFYPGSKIIITTRREHLMKAQKLYKLHKVKELNDDESLELFSWHAFRQNHPIEGYEEHSKRVVSYCRGLPLALQVLGSSLFQRNLDVWESALKKLKAIPDSQILTKLKISFDSLQDDHDRNLFLDVACFFVEKDKDFTITVLDGCDFYTEVGIDNLIDRCLLIIDQKNKLMMHQLLQDMAREIVRQESTEEPEKRSRLWHHKDAFNVLIEKTGTETVEGLILNMNGFNEEEPSRRVNNSKRHHSEYFHGNSSFLYKGSSSSSKRRRLSLSWLSMNSSSTESFPTSKEVNIHTDAFSRMQRLRILQLYNVWLTGYYEEFPKKLRWLCWHGFPLKSIPNDFSLESLVALDMSYSNLERVWNGTKLLRLLKILDLSHSHRLTNTPDFSELPNLERLFFKDCINLIEVHGSVGELGRLVLLNLENCKNLKKLPHNIGHLKSLEKLILSGCSKLNELPTELGKMESLKVFEADETAIHQSLSIIGEEKSWGSVLRSWMLTPRKSPTSIRFSLASLSRSLVSLSLEDCNLSDDAIPKDLGGLSLLQHLDLNKNPICNLPDSIRGLTALQKLELAHCTKLHSLPELPMSLNNLNIHKCSSLEMVTNLPNLLRSLVLAITSCDSLVEIQGLFKLVPIKNINAEMFNNMGWVNLEAMGKVEVTLFNVMTIRTVKVPLQGLYEFIIFNTFLPGNEVPSWFSNKSTGSSICLNVPSLPNLKIRGLNVCVVYEQTHAKSDDRRNEYWDNIFIRTSNKTKGFKWIYSPTFVGLPKDNEHMIWLSHWKLGHQLEGVWRSGCYSVFVGLYEAKRVWHSSCV</sequence>
<dbReference type="EMBL" id="CM045763">
    <property type="protein sequence ID" value="KAI8020904.1"/>
    <property type="molecule type" value="Genomic_DNA"/>
</dbReference>
<gene>
    <name evidence="1" type="ORF">LOK49_LG03G03333</name>
</gene>
<evidence type="ECO:0000313" key="2">
    <source>
        <dbReference type="Proteomes" id="UP001060215"/>
    </source>
</evidence>
<dbReference type="Proteomes" id="UP001060215">
    <property type="component" value="Chromosome 6"/>
</dbReference>
<evidence type="ECO:0000313" key="1">
    <source>
        <dbReference type="EMBL" id="KAI8020904.1"/>
    </source>
</evidence>
<organism evidence="1 2">
    <name type="scientific">Camellia lanceoleosa</name>
    <dbReference type="NCBI Taxonomy" id="1840588"/>
    <lineage>
        <taxon>Eukaryota</taxon>
        <taxon>Viridiplantae</taxon>
        <taxon>Streptophyta</taxon>
        <taxon>Embryophyta</taxon>
        <taxon>Tracheophyta</taxon>
        <taxon>Spermatophyta</taxon>
        <taxon>Magnoliopsida</taxon>
        <taxon>eudicotyledons</taxon>
        <taxon>Gunneridae</taxon>
        <taxon>Pentapetalae</taxon>
        <taxon>asterids</taxon>
        <taxon>Ericales</taxon>
        <taxon>Theaceae</taxon>
        <taxon>Camellia</taxon>
    </lineage>
</organism>
<protein>
    <submittedName>
        <fullName evidence="1">TMV resistance protein N</fullName>
    </submittedName>
</protein>
<accession>A0ACC0I7L5</accession>
<proteinExistence type="predicted"/>
<keyword evidence="2" id="KW-1185">Reference proteome</keyword>
<comment type="caution">
    <text evidence="1">The sequence shown here is derived from an EMBL/GenBank/DDBJ whole genome shotgun (WGS) entry which is preliminary data.</text>
</comment>
<reference evidence="1 2" key="1">
    <citation type="journal article" date="2022" name="Plant J.">
        <title>Chromosome-level genome of Camellia lanceoleosa provides a valuable resource for understanding genome evolution and self-incompatibility.</title>
        <authorList>
            <person name="Gong W."/>
            <person name="Xiao S."/>
            <person name="Wang L."/>
            <person name="Liao Z."/>
            <person name="Chang Y."/>
            <person name="Mo W."/>
            <person name="Hu G."/>
            <person name="Li W."/>
            <person name="Zhao G."/>
            <person name="Zhu H."/>
            <person name="Hu X."/>
            <person name="Ji K."/>
            <person name="Xiang X."/>
            <person name="Song Q."/>
            <person name="Yuan D."/>
            <person name="Jin S."/>
            <person name="Zhang L."/>
        </authorList>
    </citation>
    <scope>NUCLEOTIDE SEQUENCE [LARGE SCALE GENOMIC DNA]</scope>
    <source>
        <strain evidence="1">SQ_2022a</strain>
    </source>
</reference>
<name>A0ACC0I7L5_9ERIC</name>